<dbReference type="Proteomes" id="UP001427805">
    <property type="component" value="Unassembled WGS sequence"/>
</dbReference>
<comment type="caution">
    <text evidence="8">The sequence shown here is derived from an EMBL/GenBank/DDBJ whole genome shotgun (WGS) entry which is preliminary data.</text>
</comment>
<dbReference type="RefSeq" id="WP_346247181.1">
    <property type="nucleotide sequence ID" value="NZ_JBDIZK010000007.1"/>
</dbReference>
<proteinExistence type="predicted"/>
<organism evidence="8 9">
    <name type="scientific">Sphingomonas rustica</name>
    <dbReference type="NCBI Taxonomy" id="3103142"/>
    <lineage>
        <taxon>Bacteria</taxon>
        <taxon>Pseudomonadati</taxon>
        <taxon>Pseudomonadota</taxon>
        <taxon>Alphaproteobacteria</taxon>
        <taxon>Sphingomonadales</taxon>
        <taxon>Sphingomonadaceae</taxon>
        <taxon>Sphingomonas</taxon>
    </lineage>
</organism>
<evidence type="ECO:0000313" key="8">
    <source>
        <dbReference type="EMBL" id="MEN3748170.1"/>
    </source>
</evidence>
<dbReference type="EMBL" id="JBDIZK010000007">
    <property type="protein sequence ID" value="MEN3748170.1"/>
    <property type="molecule type" value="Genomic_DNA"/>
</dbReference>
<feature type="transmembrane region" description="Helical" evidence="6">
    <location>
        <begin position="7"/>
        <end position="25"/>
    </location>
</feature>
<evidence type="ECO:0000256" key="4">
    <source>
        <dbReference type="ARBA" id="ARBA00022989"/>
    </source>
</evidence>
<evidence type="ECO:0000256" key="6">
    <source>
        <dbReference type="SAM" id="Phobius"/>
    </source>
</evidence>
<accession>A0ABV0BAH7</accession>
<evidence type="ECO:0000256" key="5">
    <source>
        <dbReference type="ARBA" id="ARBA00023136"/>
    </source>
</evidence>
<keyword evidence="5 6" id="KW-0472">Membrane</keyword>
<name>A0ABV0BAH7_9SPHN</name>
<dbReference type="PANTHER" id="PTHR42709:SF6">
    <property type="entry name" value="UNDECAPRENYL PHOSPHATE TRANSPORTER A"/>
    <property type="match status" value="1"/>
</dbReference>
<evidence type="ECO:0000256" key="1">
    <source>
        <dbReference type="ARBA" id="ARBA00004651"/>
    </source>
</evidence>
<keyword evidence="4 6" id="KW-1133">Transmembrane helix</keyword>
<keyword evidence="3 6" id="KW-0812">Transmembrane</keyword>
<feature type="transmembrane region" description="Helical" evidence="6">
    <location>
        <begin position="132"/>
        <end position="155"/>
    </location>
</feature>
<dbReference type="InterPro" id="IPR051311">
    <property type="entry name" value="DedA_domain"/>
</dbReference>
<dbReference type="InterPro" id="IPR032816">
    <property type="entry name" value="VTT_dom"/>
</dbReference>
<protein>
    <submittedName>
        <fullName evidence="8">DedA family protein</fullName>
    </submittedName>
</protein>
<dbReference type="Pfam" id="PF09335">
    <property type="entry name" value="VTT_dom"/>
    <property type="match status" value="1"/>
</dbReference>
<keyword evidence="9" id="KW-1185">Reference proteome</keyword>
<evidence type="ECO:0000256" key="3">
    <source>
        <dbReference type="ARBA" id="ARBA00022692"/>
    </source>
</evidence>
<evidence type="ECO:0000256" key="2">
    <source>
        <dbReference type="ARBA" id="ARBA00022475"/>
    </source>
</evidence>
<comment type="subcellular location">
    <subcellularLocation>
        <location evidence="1">Cell membrane</location>
        <topology evidence="1">Multi-pass membrane protein</topology>
    </subcellularLocation>
</comment>
<evidence type="ECO:0000259" key="7">
    <source>
        <dbReference type="Pfam" id="PF09335"/>
    </source>
</evidence>
<gene>
    <name evidence="8" type="ORF">TPR58_13420</name>
</gene>
<sequence>MGQWLDWGYWSVFLLMLLENVVPPVPSEAIMSVAGVAVAQGRMHIVPLLVAGTAGTLLGNLFWWWLCRRLGYERLEPWVNRWGRWLTLEWEDVQRIKRYSDRWGGLTVFAFRFMPMGRTLISIPAGLMRMPFWTFMCFTTAGSLIWNFLLVALGWWLGATFREIEHWVAPIMFAIVAAILLVYLYRVLTWKPRAQR</sequence>
<feature type="transmembrane region" description="Helical" evidence="6">
    <location>
        <begin position="45"/>
        <end position="66"/>
    </location>
</feature>
<dbReference type="PANTHER" id="PTHR42709">
    <property type="entry name" value="ALKALINE PHOSPHATASE LIKE PROTEIN"/>
    <property type="match status" value="1"/>
</dbReference>
<reference evidence="8 9" key="1">
    <citation type="submission" date="2024-05" db="EMBL/GenBank/DDBJ databases">
        <title>Sphingomonas sp. HF-S3 16S ribosomal RNA gene Genome sequencing and assembly.</title>
        <authorList>
            <person name="Lee H."/>
        </authorList>
    </citation>
    <scope>NUCLEOTIDE SEQUENCE [LARGE SCALE GENOMIC DNA]</scope>
    <source>
        <strain evidence="8 9">HF-S3</strain>
    </source>
</reference>
<feature type="transmembrane region" description="Helical" evidence="6">
    <location>
        <begin position="167"/>
        <end position="188"/>
    </location>
</feature>
<evidence type="ECO:0000313" key="9">
    <source>
        <dbReference type="Proteomes" id="UP001427805"/>
    </source>
</evidence>
<keyword evidence="2" id="KW-1003">Cell membrane</keyword>
<feature type="domain" description="VTT" evidence="7">
    <location>
        <begin position="25"/>
        <end position="154"/>
    </location>
</feature>